<evidence type="ECO:0000259" key="2">
    <source>
        <dbReference type="Pfam" id="PF01370"/>
    </source>
</evidence>
<feature type="transmembrane region" description="Helical" evidence="1">
    <location>
        <begin position="256"/>
        <end position="275"/>
    </location>
</feature>
<dbReference type="GO" id="GO:0004029">
    <property type="term" value="F:aldehyde dehydrogenase (NAD+) activity"/>
    <property type="evidence" value="ECO:0007669"/>
    <property type="project" value="TreeGrafter"/>
</dbReference>
<gene>
    <name evidence="3" type="ORF">SAMN06296427_108150</name>
</gene>
<dbReference type="Proteomes" id="UP000192393">
    <property type="component" value="Unassembled WGS sequence"/>
</dbReference>
<keyword evidence="4" id="KW-1185">Reference proteome</keyword>
<evidence type="ECO:0000256" key="1">
    <source>
        <dbReference type="SAM" id="Phobius"/>
    </source>
</evidence>
<dbReference type="RefSeq" id="WP_084018020.1">
    <property type="nucleotide sequence ID" value="NZ_FWXS01000008.1"/>
</dbReference>
<dbReference type="Pfam" id="PF01370">
    <property type="entry name" value="Epimerase"/>
    <property type="match status" value="1"/>
</dbReference>
<proteinExistence type="predicted"/>
<name>A0A1W2C510_9FLAO</name>
<evidence type="ECO:0000313" key="4">
    <source>
        <dbReference type="Proteomes" id="UP000192393"/>
    </source>
</evidence>
<dbReference type="InterPro" id="IPR036291">
    <property type="entry name" value="NAD(P)-bd_dom_sf"/>
</dbReference>
<dbReference type="GO" id="GO:0005737">
    <property type="term" value="C:cytoplasm"/>
    <property type="evidence" value="ECO:0007669"/>
    <property type="project" value="TreeGrafter"/>
</dbReference>
<reference evidence="3 4" key="1">
    <citation type="submission" date="2017-04" db="EMBL/GenBank/DDBJ databases">
        <authorList>
            <person name="Afonso C.L."/>
            <person name="Miller P.J."/>
            <person name="Scott M.A."/>
            <person name="Spackman E."/>
            <person name="Goraichik I."/>
            <person name="Dimitrov K.M."/>
            <person name="Suarez D.L."/>
            <person name="Swayne D.E."/>
        </authorList>
    </citation>
    <scope>NUCLEOTIDE SEQUENCE [LARGE SCALE GENOMIC DNA]</scope>
    <source>
        <strain evidence="3 4">CGMCC 1.12708</strain>
    </source>
</reference>
<dbReference type="InterPro" id="IPR001509">
    <property type="entry name" value="Epimerase_deHydtase"/>
</dbReference>
<dbReference type="InterPro" id="IPR051783">
    <property type="entry name" value="NAD(P)-dependent_oxidoreduct"/>
</dbReference>
<sequence>MKKKVLLTGATGFLGYNIARVLAEKGYEITVSVRSKNNILFLEELGCIVKYGSLNDEEFIDSIVQDQDYVIHCASLTEQSNPDFEVYRAANILSTELLVKASKKFEIKRFILVSTANCFTNGTIEAPGNENSGFMDFLKNSNYAYSKYLAQQLVLKETKSNDFPGIIVAPTFMIGGYDRKPSSGKLLLYVHKNRFVFYPSKGGKSFVDVNAAAEAVVSSLLIGKTGECYLLAGINKTYREYFTEINKNSNSKRKKIFVPIPFFIAKGLIGILNLFPSGKNKMLSANLKLFFTENYFTNQKAMQELGMTETDLGKSISSSIEWFRESNYLRQ</sequence>
<dbReference type="AlphaFoldDB" id="A0A1W2C510"/>
<dbReference type="SUPFAM" id="SSF51735">
    <property type="entry name" value="NAD(P)-binding Rossmann-fold domains"/>
    <property type="match status" value="1"/>
</dbReference>
<dbReference type="EMBL" id="FWXS01000008">
    <property type="protein sequence ID" value="SMC80347.1"/>
    <property type="molecule type" value="Genomic_DNA"/>
</dbReference>
<dbReference type="OrthoDB" id="9803111at2"/>
<dbReference type="PANTHER" id="PTHR48079">
    <property type="entry name" value="PROTEIN YEEZ"/>
    <property type="match status" value="1"/>
</dbReference>
<keyword evidence="1" id="KW-1133">Transmembrane helix</keyword>
<evidence type="ECO:0000313" key="3">
    <source>
        <dbReference type="EMBL" id="SMC80347.1"/>
    </source>
</evidence>
<keyword evidence="1" id="KW-0812">Transmembrane</keyword>
<feature type="domain" description="NAD-dependent epimerase/dehydratase" evidence="2">
    <location>
        <begin position="5"/>
        <end position="190"/>
    </location>
</feature>
<dbReference type="PANTHER" id="PTHR48079:SF6">
    <property type="entry name" value="NAD(P)-BINDING DOMAIN-CONTAINING PROTEIN-RELATED"/>
    <property type="match status" value="1"/>
</dbReference>
<dbReference type="STRING" id="1434700.SAMN06296427_108150"/>
<dbReference type="Gene3D" id="3.40.50.720">
    <property type="entry name" value="NAD(P)-binding Rossmann-like Domain"/>
    <property type="match status" value="1"/>
</dbReference>
<protein>
    <submittedName>
        <fullName evidence="3">Dihydroflavonol-4-reductase</fullName>
    </submittedName>
</protein>
<organism evidence="3 4">
    <name type="scientific">Moheibacter sediminis</name>
    <dbReference type="NCBI Taxonomy" id="1434700"/>
    <lineage>
        <taxon>Bacteria</taxon>
        <taxon>Pseudomonadati</taxon>
        <taxon>Bacteroidota</taxon>
        <taxon>Flavobacteriia</taxon>
        <taxon>Flavobacteriales</taxon>
        <taxon>Weeksellaceae</taxon>
        <taxon>Moheibacter</taxon>
    </lineage>
</organism>
<keyword evidence="1" id="KW-0472">Membrane</keyword>
<accession>A0A1W2C510</accession>